<dbReference type="Pfam" id="PF00353">
    <property type="entry name" value="HemolysinCabind"/>
    <property type="match status" value="2"/>
</dbReference>
<dbReference type="EMBL" id="WEKV01000018">
    <property type="protein sequence ID" value="KAB7782936.1"/>
    <property type="molecule type" value="Genomic_DNA"/>
</dbReference>
<dbReference type="InterPro" id="IPR050557">
    <property type="entry name" value="RTX_toxin/Mannuronan_C5-epim"/>
</dbReference>
<keyword evidence="2" id="KW-0964">Secreted</keyword>
<evidence type="ECO:0000313" key="4">
    <source>
        <dbReference type="EMBL" id="KAB7782936.1"/>
    </source>
</evidence>
<evidence type="ECO:0000256" key="2">
    <source>
        <dbReference type="ARBA" id="ARBA00022525"/>
    </source>
</evidence>
<protein>
    <recommendedName>
        <fullName evidence="6">Hemolysin</fullName>
    </recommendedName>
</protein>
<comment type="caution">
    <text evidence="4">The sequence shown here is derived from an EMBL/GenBank/DDBJ whole genome shotgun (WGS) entry which is preliminary data.</text>
</comment>
<feature type="region of interest" description="Disordered" evidence="3">
    <location>
        <begin position="412"/>
        <end position="431"/>
    </location>
</feature>
<dbReference type="InterPro" id="IPR011049">
    <property type="entry name" value="Serralysin-like_metalloprot_C"/>
</dbReference>
<dbReference type="Gene3D" id="2.150.10.10">
    <property type="entry name" value="Serralysin-like metalloprotease, C-terminal"/>
    <property type="match status" value="1"/>
</dbReference>
<gene>
    <name evidence="4" type="ORF">F8B43_4230</name>
</gene>
<dbReference type="PANTHER" id="PTHR38340">
    <property type="entry name" value="S-LAYER PROTEIN"/>
    <property type="match status" value="1"/>
</dbReference>
<evidence type="ECO:0008006" key="6">
    <source>
        <dbReference type="Google" id="ProtNLM"/>
    </source>
</evidence>
<proteinExistence type="predicted"/>
<name>A0A833MX95_9HYPH</name>
<evidence type="ECO:0000256" key="1">
    <source>
        <dbReference type="ARBA" id="ARBA00004613"/>
    </source>
</evidence>
<dbReference type="GO" id="GO:0005576">
    <property type="term" value="C:extracellular region"/>
    <property type="evidence" value="ECO:0007669"/>
    <property type="project" value="UniProtKB-SubCell"/>
</dbReference>
<dbReference type="SUPFAM" id="SSF51120">
    <property type="entry name" value="beta-Roll"/>
    <property type="match status" value="2"/>
</dbReference>
<organism evidence="4 5">
    <name type="scientific">Methylorubrum populi</name>
    <dbReference type="NCBI Taxonomy" id="223967"/>
    <lineage>
        <taxon>Bacteria</taxon>
        <taxon>Pseudomonadati</taxon>
        <taxon>Pseudomonadota</taxon>
        <taxon>Alphaproteobacteria</taxon>
        <taxon>Hyphomicrobiales</taxon>
        <taxon>Methylobacteriaceae</taxon>
        <taxon>Methylorubrum</taxon>
    </lineage>
</organism>
<sequence>MAISPDGALPYFVADGYLVSLYPWQGQRVALLTSANDLDGDVMEDILNRIDAAYDVYLGLTGQAPAPYKLYNGLLTIAEVPTALGGAANAIGYLGASGIELTTAAFDQLYAGAAADGTFDQTVFYELGRNFWFYGPQLGTVDAFVTGFAIVNRFVSMEEAGIAGSAFGALPFGEFKQSILEDLAQTFFGEAGTTLANTLGAATGVPNGNGWGPADLAASLLYQVYEDFGLEAYARFYGDLALRPAADTLAEAFGNLVAAASQATGIDYGFLNKDEGTAYIVGGRGDDRLEADGSGNPVLGFAGDDTLIGTAGADRLFGDAGDDVLRGGAGRDELVGGAGNDTYFVDTPGDRVFEGTGQGTDRIVATSSYRLADGQEIEILQLAKGAGGTGWAPLSLTGNAFGQTLVGNAGDNRLDGGGGDDRLAGGLGDDRLTGGSGADTFVFDTRPGRGNVDHVSDFASPDDVFQLDHAVFSRLDIGVLAPGQFKILGPAKAAQAAKTDADDRILYKQKTGELFYDADGSGRKEAVLIAVLDNHATLDHTDFLIV</sequence>
<dbReference type="PRINTS" id="PR00313">
    <property type="entry name" value="CABNDNGRPT"/>
</dbReference>
<dbReference type="InterPro" id="IPR001343">
    <property type="entry name" value="Hemolysn_Ca-bd"/>
</dbReference>
<dbReference type="AlphaFoldDB" id="A0A833MX95"/>
<dbReference type="RefSeq" id="WP_152278272.1">
    <property type="nucleotide sequence ID" value="NZ_WEKV01000018.1"/>
</dbReference>
<evidence type="ECO:0000313" key="5">
    <source>
        <dbReference type="Proteomes" id="UP000469949"/>
    </source>
</evidence>
<dbReference type="PANTHER" id="PTHR38340:SF1">
    <property type="entry name" value="S-LAYER PROTEIN"/>
    <property type="match status" value="1"/>
</dbReference>
<accession>A0A833MX95</accession>
<reference evidence="4 5" key="1">
    <citation type="submission" date="2019-10" db="EMBL/GenBank/DDBJ databases">
        <title>Draft Genome Sequence of the Caffeine Degrading Methylotroph Methylorubrum populi PINKEL.</title>
        <authorList>
            <person name="Dawson S.C."/>
            <person name="Zhang X."/>
            <person name="Wright M.E."/>
            <person name="Sharma G."/>
            <person name="Langner J.T."/>
            <person name="Ditty J.L."/>
            <person name="Subuyuj G.A."/>
        </authorList>
    </citation>
    <scope>NUCLEOTIDE SEQUENCE [LARGE SCALE GENOMIC DNA]</scope>
    <source>
        <strain evidence="4 5">Pinkel</strain>
    </source>
</reference>
<dbReference type="Proteomes" id="UP000469949">
    <property type="component" value="Unassembled WGS sequence"/>
</dbReference>
<dbReference type="PROSITE" id="PS00330">
    <property type="entry name" value="HEMOLYSIN_CALCIUM"/>
    <property type="match status" value="1"/>
</dbReference>
<evidence type="ECO:0000256" key="3">
    <source>
        <dbReference type="SAM" id="MobiDB-lite"/>
    </source>
</evidence>
<feature type="compositionally biased region" description="Basic and acidic residues" evidence="3">
    <location>
        <begin position="419"/>
        <end position="431"/>
    </location>
</feature>
<dbReference type="GO" id="GO:0005509">
    <property type="term" value="F:calcium ion binding"/>
    <property type="evidence" value="ECO:0007669"/>
    <property type="project" value="InterPro"/>
</dbReference>
<comment type="subcellular location">
    <subcellularLocation>
        <location evidence="1">Secreted</location>
    </subcellularLocation>
</comment>
<dbReference type="InterPro" id="IPR018511">
    <property type="entry name" value="Hemolysin-typ_Ca-bd_CS"/>
</dbReference>